<feature type="domain" description="Carboxylesterase type B" evidence="7">
    <location>
        <begin position="32"/>
        <end position="556"/>
    </location>
</feature>
<dbReference type="InterPro" id="IPR029058">
    <property type="entry name" value="AB_hydrolase_fold"/>
</dbReference>
<dbReference type="SUPFAM" id="SSF53474">
    <property type="entry name" value="alpha/beta-Hydrolases"/>
    <property type="match status" value="1"/>
</dbReference>
<dbReference type="PROSITE" id="PS00122">
    <property type="entry name" value="CARBOXYLESTERASE_B_1"/>
    <property type="match status" value="1"/>
</dbReference>
<evidence type="ECO:0000256" key="1">
    <source>
        <dbReference type="ARBA" id="ARBA00005964"/>
    </source>
</evidence>
<dbReference type="Gene3D" id="3.40.50.1820">
    <property type="entry name" value="alpha/beta hydrolase"/>
    <property type="match status" value="1"/>
</dbReference>
<evidence type="ECO:0000313" key="8">
    <source>
        <dbReference type="EMBL" id="CAH0563930.1"/>
    </source>
</evidence>
<accession>A0A9P0BI94</accession>
<dbReference type="GO" id="GO:0052689">
    <property type="term" value="F:carboxylic ester hydrolase activity"/>
    <property type="evidence" value="ECO:0007669"/>
    <property type="project" value="UniProtKB-KW"/>
</dbReference>
<feature type="chain" id="PRO_5040528536" description="Carboxylic ester hydrolase" evidence="6">
    <location>
        <begin position="25"/>
        <end position="571"/>
    </location>
</feature>
<keyword evidence="5" id="KW-0325">Glycoprotein</keyword>
<dbReference type="InterPro" id="IPR002018">
    <property type="entry name" value="CarbesteraseB"/>
</dbReference>
<sequence>MSKLFVILVFFDFVIFGNFEIISAVNKKNLLQVKTENGVLQGKMNYGKNNESTFYSYQGIPFGKPPIEDLRFRAPKPYGNWSGILDATKEQSGCVEVLIRNYTKVQGMEDCLFLNIFTPENPNKVKKLLPVFFWIYGGAYLEGNTHFDRWGPDILLKEDIIVVTSNYRIGVFGFLSTNNMDSPGNYGLKDQNLALQWVNNNIKYFGGDPNNITLAGQSAGSASVLYHVQSKLSRGLFHKAIAQSGSSLCAWSLQIDPLEITYQIAYALGMNTKNTTEIVARLRKATVGEITGAQQMTTILNFIEFRKIGLAYSPTLEPNHPNAFLTKYSYEALRSGDFNRVPVLLGTTSQESLLFKQFMSLLRPAVSLLYDSSPGMMAMPNLNTDSLAKNRQFGLEVMRRYFKQGQLSQSTFDQYANFVTDDAFLRPIRKTMQLLSKFVPVYFYVFTYEGKYIAEGLEGFKTRGALDKGVSHSEDLWYMWSHKNLPEKKGDDLVMSKRLTRMWGNFVKYSNPTPFEEPLLNNTIWPLAQPNNLVQLNINLDLTIETDYRNDYVRFWEYVYRKYGKRPFKTY</sequence>
<feature type="signal peptide" evidence="6">
    <location>
        <begin position="1"/>
        <end position="24"/>
    </location>
</feature>
<evidence type="ECO:0000256" key="2">
    <source>
        <dbReference type="ARBA" id="ARBA00022487"/>
    </source>
</evidence>
<organism evidence="8 9">
    <name type="scientific">Brassicogethes aeneus</name>
    <name type="common">Rape pollen beetle</name>
    <name type="synonym">Meligethes aeneus</name>
    <dbReference type="NCBI Taxonomy" id="1431903"/>
    <lineage>
        <taxon>Eukaryota</taxon>
        <taxon>Metazoa</taxon>
        <taxon>Ecdysozoa</taxon>
        <taxon>Arthropoda</taxon>
        <taxon>Hexapoda</taxon>
        <taxon>Insecta</taxon>
        <taxon>Pterygota</taxon>
        <taxon>Neoptera</taxon>
        <taxon>Endopterygota</taxon>
        <taxon>Coleoptera</taxon>
        <taxon>Polyphaga</taxon>
        <taxon>Cucujiformia</taxon>
        <taxon>Nitidulidae</taxon>
        <taxon>Meligethinae</taxon>
        <taxon>Brassicogethes</taxon>
    </lineage>
</organism>
<dbReference type="PANTHER" id="PTHR43142:SF1">
    <property type="entry name" value="CARBOXYLIC ESTER HYDROLASE"/>
    <property type="match status" value="1"/>
</dbReference>
<comment type="similarity">
    <text evidence="1 6">Belongs to the type-B carboxylesterase/lipase family.</text>
</comment>
<dbReference type="OrthoDB" id="19653at2759"/>
<dbReference type="Proteomes" id="UP001154078">
    <property type="component" value="Chromosome 9"/>
</dbReference>
<reference evidence="8" key="1">
    <citation type="submission" date="2021-12" db="EMBL/GenBank/DDBJ databases">
        <authorList>
            <person name="King R."/>
        </authorList>
    </citation>
    <scope>NUCLEOTIDE SEQUENCE</scope>
</reference>
<name>A0A9P0BI94_BRAAE</name>
<keyword evidence="9" id="KW-1185">Reference proteome</keyword>
<keyword evidence="4" id="KW-1015">Disulfide bond</keyword>
<keyword evidence="6" id="KW-0732">Signal</keyword>
<evidence type="ECO:0000256" key="3">
    <source>
        <dbReference type="ARBA" id="ARBA00022801"/>
    </source>
</evidence>
<evidence type="ECO:0000259" key="7">
    <source>
        <dbReference type="Pfam" id="PF00135"/>
    </source>
</evidence>
<dbReference type="Pfam" id="PF00135">
    <property type="entry name" value="COesterase"/>
    <property type="match status" value="1"/>
</dbReference>
<gene>
    <name evidence="8" type="ORF">MELIAE_LOCUS12604</name>
</gene>
<evidence type="ECO:0000256" key="4">
    <source>
        <dbReference type="ARBA" id="ARBA00023157"/>
    </source>
</evidence>
<dbReference type="EMBL" id="OV121140">
    <property type="protein sequence ID" value="CAH0563930.1"/>
    <property type="molecule type" value="Genomic_DNA"/>
</dbReference>
<evidence type="ECO:0000256" key="6">
    <source>
        <dbReference type="RuleBase" id="RU361235"/>
    </source>
</evidence>
<dbReference type="InterPro" id="IPR019826">
    <property type="entry name" value="Carboxylesterase_B_AS"/>
</dbReference>
<keyword evidence="2" id="KW-0719">Serine esterase</keyword>
<dbReference type="AlphaFoldDB" id="A0A9P0BI94"/>
<proteinExistence type="inferred from homology"/>
<evidence type="ECO:0000313" key="9">
    <source>
        <dbReference type="Proteomes" id="UP001154078"/>
    </source>
</evidence>
<dbReference type="PANTHER" id="PTHR43142">
    <property type="entry name" value="CARBOXYLIC ESTER HYDROLASE"/>
    <property type="match status" value="1"/>
</dbReference>
<protein>
    <recommendedName>
        <fullName evidence="6">Carboxylic ester hydrolase</fullName>
        <ecNumber evidence="6">3.1.1.-</ecNumber>
    </recommendedName>
</protein>
<dbReference type="EC" id="3.1.1.-" evidence="6"/>
<keyword evidence="3 6" id="KW-0378">Hydrolase</keyword>
<dbReference type="PROSITE" id="PS00941">
    <property type="entry name" value="CARBOXYLESTERASE_B_2"/>
    <property type="match status" value="1"/>
</dbReference>
<dbReference type="InterPro" id="IPR019819">
    <property type="entry name" value="Carboxylesterase_B_CS"/>
</dbReference>
<evidence type="ECO:0000256" key="5">
    <source>
        <dbReference type="ARBA" id="ARBA00023180"/>
    </source>
</evidence>